<dbReference type="Gene3D" id="3.60.10.10">
    <property type="entry name" value="Endonuclease/exonuclease/phosphatase"/>
    <property type="match status" value="1"/>
</dbReference>
<organism evidence="2 3">
    <name type="scientific">Sphaerisporangium rufum</name>
    <dbReference type="NCBI Taxonomy" id="1381558"/>
    <lineage>
        <taxon>Bacteria</taxon>
        <taxon>Bacillati</taxon>
        <taxon>Actinomycetota</taxon>
        <taxon>Actinomycetes</taxon>
        <taxon>Streptosporangiales</taxon>
        <taxon>Streptosporangiaceae</taxon>
        <taxon>Sphaerisporangium</taxon>
    </lineage>
</organism>
<dbReference type="InterPro" id="IPR036691">
    <property type="entry name" value="Endo/exonu/phosph_ase_sf"/>
</dbReference>
<feature type="domain" description="Endonuclease/exonuclease/phosphatase" evidence="1">
    <location>
        <begin position="57"/>
        <end position="315"/>
    </location>
</feature>
<comment type="caution">
    <text evidence="2">The sequence shown here is derived from an EMBL/GenBank/DDBJ whole genome shotgun (WGS) entry which is preliminary data.</text>
</comment>
<dbReference type="InterPro" id="IPR005135">
    <property type="entry name" value="Endo/exonuclease/phosphatase"/>
</dbReference>
<dbReference type="AlphaFoldDB" id="A0A919R7M1"/>
<reference evidence="2" key="1">
    <citation type="submission" date="2021-01" db="EMBL/GenBank/DDBJ databases">
        <title>Whole genome shotgun sequence of Sphaerisporangium rufum NBRC 109079.</title>
        <authorList>
            <person name="Komaki H."/>
            <person name="Tamura T."/>
        </authorList>
    </citation>
    <scope>NUCLEOTIDE SEQUENCE</scope>
    <source>
        <strain evidence="2">NBRC 109079</strain>
    </source>
</reference>
<dbReference type="GO" id="GO:0003824">
    <property type="term" value="F:catalytic activity"/>
    <property type="evidence" value="ECO:0007669"/>
    <property type="project" value="InterPro"/>
</dbReference>
<evidence type="ECO:0000313" key="2">
    <source>
        <dbReference type="EMBL" id="GII80678.1"/>
    </source>
</evidence>
<name>A0A919R7M1_9ACTN</name>
<gene>
    <name evidence="2" type="ORF">Sru01_56600</name>
</gene>
<protein>
    <recommendedName>
        <fullName evidence="1">Endonuclease/exonuclease/phosphatase domain-containing protein</fullName>
    </recommendedName>
</protein>
<dbReference type="EMBL" id="BOOU01000077">
    <property type="protein sequence ID" value="GII80678.1"/>
    <property type="molecule type" value="Genomic_DNA"/>
</dbReference>
<evidence type="ECO:0000313" key="3">
    <source>
        <dbReference type="Proteomes" id="UP000655287"/>
    </source>
</evidence>
<dbReference type="Proteomes" id="UP000655287">
    <property type="component" value="Unassembled WGS sequence"/>
</dbReference>
<proteinExistence type="predicted"/>
<keyword evidence="3" id="KW-1185">Reference proteome</keyword>
<sequence length="324" mass="34831">MTGRSRQTFPHSVPRRSIGRFHAAVLITLGLLVQGCAVPVTRVAAVTATGATARQVGTFNMAGGHGTYGALGDQAPDALVTSVQERGPAFVTLQETCRDWTERLDARLPGYSVRFDPVQTGGGATARCRHASDFGNAVLYRDDLGIDAATAHPLESPAGYEQREMLCVRSTAASLAICSAHLTNGDDQPQLDARRHEASVAAGILAGQYAGYTVFLGGDLNDDPMSGMADNFYDSGYGRGARGRFKEVDSPCGNTITERTGSWPLYTYCRDGEATFDDWVTEEGSPTGQKFDFIFVTRALQVDWGDATTAPYSDHDPLWASVRF</sequence>
<evidence type="ECO:0000259" key="1">
    <source>
        <dbReference type="Pfam" id="PF03372"/>
    </source>
</evidence>
<accession>A0A919R7M1</accession>
<dbReference type="Pfam" id="PF03372">
    <property type="entry name" value="Exo_endo_phos"/>
    <property type="match status" value="1"/>
</dbReference>
<dbReference type="SUPFAM" id="SSF56219">
    <property type="entry name" value="DNase I-like"/>
    <property type="match status" value="1"/>
</dbReference>